<dbReference type="KEGG" id="cci:CC1G_12592"/>
<dbReference type="RefSeq" id="XP_001839790.2">
    <property type="nucleotide sequence ID" value="XM_001839738.2"/>
</dbReference>
<sequence>MANSTDWRIVEIFQNRAFVDEQLLRIKRLRLDRRMGDIEEVVICSLPHKGGRQGDRNPDVDMHITAELLSGTGRKKLLVFDANNENGTWSLENQKKNKEYRTTYDQYKAFSYKDPQSGEIYYLKKTTKHHLYTPTPPCILYPTE</sequence>
<reference evidence="1 2" key="1">
    <citation type="journal article" date="2010" name="Proc. Natl. Acad. Sci. U.S.A.">
        <title>Insights into evolution of multicellular fungi from the assembled chromosomes of the mushroom Coprinopsis cinerea (Coprinus cinereus).</title>
        <authorList>
            <person name="Stajich J.E."/>
            <person name="Wilke S.K."/>
            <person name="Ahren D."/>
            <person name="Au C.H."/>
            <person name="Birren B.W."/>
            <person name="Borodovsky M."/>
            <person name="Burns C."/>
            <person name="Canback B."/>
            <person name="Casselton L.A."/>
            <person name="Cheng C.K."/>
            <person name="Deng J."/>
            <person name="Dietrich F.S."/>
            <person name="Fargo D.C."/>
            <person name="Farman M.L."/>
            <person name="Gathman A.C."/>
            <person name="Goldberg J."/>
            <person name="Guigo R."/>
            <person name="Hoegger P.J."/>
            <person name="Hooker J.B."/>
            <person name="Huggins A."/>
            <person name="James T.Y."/>
            <person name="Kamada T."/>
            <person name="Kilaru S."/>
            <person name="Kodira C."/>
            <person name="Kues U."/>
            <person name="Kupfer D."/>
            <person name="Kwan H.S."/>
            <person name="Lomsadze A."/>
            <person name="Li W."/>
            <person name="Lilly W.W."/>
            <person name="Ma L.J."/>
            <person name="Mackey A.J."/>
            <person name="Manning G."/>
            <person name="Martin F."/>
            <person name="Muraguchi H."/>
            <person name="Natvig D.O."/>
            <person name="Palmerini H."/>
            <person name="Ramesh M.A."/>
            <person name="Rehmeyer C.J."/>
            <person name="Roe B.A."/>
            <person name="Shenoy N."/>
            <person name="Stanke M."/>
            <person name="Ter-Hovhannisyan V."/>
            <person name="Tunlid A."/>
            <person name="Velagapudi R."/>
            <person name="Vision T.J."/>
            <person name="Zeng Q."/>
            <person name="Zolan M.E."/>
            <person name="Pukkila P.J."/>
        </authorList>
    </citation>
    <scope>NUCLEOTIDE SEQUENCE [LARGE SCALE GENOMIC DNA]</scope>
    <source>
        <strain evidence="2">Okayama-7 / 130 / ATCC MYA-4618 / FGSC 9003</strain>
    </source>
</reference>
<organism evidence="1 2">
    <name type="scientific">Coprinopsis cinerea (strain Okayama-7 / 130 / ATCC MYA-4618 / FGSC 9003)</name>
    <name type="common">Inky cap fungus</name>
    <name type="synonym">Hormographiella aspergillata</name>
    <dbReference type="NCBI Taxonomy" id="240176"/>
    <lineage>
        <taxon>Eukaryota</taxon>
        <taxon>Fungi</taxon>
        <taxon>Dikarya</taxon>
        <taxon>Basidiomycota</taxon>
        <taxon>Agaricomycotina</taxon>
        <taxon>Agaricomycetes</taxon>
        <taxon>Agaricomycetidae</taxon>
        <taxon>Agaricales</taxon>
        <taxon>Agaricineae</taxon>
        <taxon>Psathyrellaceae</taxon>
        <taxon>Coprinopsis</taxon>
    </lineage>
</organism>
<evidence type="ECO:0000313" key="2">
    <source>
        <dbReference type="Proteomes" id="UP000001861"/>
    </source>
</evidence>
<dbReference type="InParanoid" id="A8P9K1"/>
<dbReference type="VEuPathDB" id="FungiDB:CC1G_12592"/>
<comment type="caution">
    <text evidence="1">The sequence shown here is derived from an EMBL/GenBank/DDBJ whole genome shotgun (WGS) entry which is preliminary data.</text>
</comment>
<accession>A8P9K1</accession>
<dbReference type="Proteomes" id="UP000001861">
    <property type="component" value="Unassembled WGS sequence"/>
</dbReference>
<proteinExistence type="predicted"/>
<dbReference type="AlphaFoldDB" id="A8P9K1"/>
<name>A8P9K1_COPC7</name>
<dbReference type="EMBL" id="AACS02000011">
    <property type="protein sequence ID" value="EAU82026.2"/>
    <property type="molecule type" value="Genomic_DNA"/>
</dbReference>
<protein>
    <submittedName>
        <fullName evidence="1">Uncharacterized protein</fullName>
    </submittedName>
</protein>
<dbReference type="GeneID" id="6016408"/>
<dbReference type="HOGENOM" id="CLU_1796360_0_0_1"/>
<gene>
    <name evidence="1" type="ORF">CC1G_12592</name>
</gene>
<evidence type="ECO:0000313" key="1">
    <source>
        <dbReference type="EMBL" id="EAU82026.2"/>
    </source>
</evidence>
<keyword evidence="2" id="KW-1185">Reference proteome</keyword>